<dbReference type="EMBL" id="JACIES010000009">
    <property type="protein sequence ID" value="MBB4027306.1"/>
    <property type="molecule type" value="Genomic_DNA"/>
</dbReference>
<dbReference type="InterPro" id="IPR019196">
    <property type="entry name" value="ABC_transp_unknown"/>
</dbReference>
<name>A0A7W6MZT6_9BACT</name>
<dbReference type="GO" id="GO:0005886">
    <property type="term" value="C:plasma membrane"/>
    <property type="evidence" value="ECO:0007669"/>
    <property type="project" value="UniProtKB-SubCell"/>
</dbReference>
<dbReference type="OrthoDB" id="1020756at2"/>
<accession>A0A7W6MZT6</accession>
<dbReference type="Proteomes" id="UP000546007">
    <property type="component" value="Unassembled WGS sequence"/>
</dbReference>
<dbReference type="Pfam" id="PF12679">
    <property type="entry name" value="ABC2_membrane_2"/>
    <property type="match status" value="1"/>
</dbReference>
<feature type="domain" description="ABC-type uncharacterised transport system" evidence="2">
    <location>
        <begin position="452"/>
        <end position="546"/>
    </location>
</feature>
<evidence type="ECO:0000313" key="4">
    <source>
        <dbReference type="Proteomes" id="UP000546007"/>
    </source>
</evidence>
<proteinExistence type="predicted"/>
<evidence type="ECO:0000256" key="1">
    <source>
        <dbReference type="SAM" id="Phobius"/>
    </source>
</evidence>
<gene>
    <name evidence="3" type="ORF">GGR14_003116</name>
</gene>
<dbReference type="Pfam" id="PF09822">
    <property type="entry name" value="ABC_transp_aux"/>
    <property type="match status" value="1"/>
</dbReference>
<protein>
    <submittedName>
        <fullName evidence="3">ABC-2 type transport system permease protein</fullName>
    </submittedName>
</protein>
<keyword evidence="4" id="KW-1185">Reference proteome</keyword>
<evidence type="ECO:0000259" key="2">
    <source>
        <dbReference type="Pfam" id="PF09822"/>
    </source>
</evidence>
<dbReference type="PANTHER" id="PTHR43471">
    <property type="entry name" value="ABC TRANSPORTER PERMEASE"/>
    <property type="match status" value="1"/>
</dbReference>
<feature type="transmembrane region" description="Helical" evidence="1">
    <location>
        <begin position="20"/>
        <end position="40"/>
    </location>
</feature>
<organism evidence="3 4">
    <name type="scientific">Butyricimonas faecihominis</name>
    <dbReference type="NCBI Taxonomy" id="1472416"/>
    <lineage>
        <taxon>Bacteria</taxon>
        <taxon>Pseudomonadati</taxon>
        <taxon>Bacteroidota</taxon>
        <taxon>Bacteroidia</taxon>
        <taxon>Bacteroidales</taxon>
        <taxon>Odoribacteraceae</taxon>
        <taxon>Butyricimonas</taxon>
    </lineage>
</organism>
<dbReference type="GO" id="GO:0140359">
    <property type="term" value="F:ABC-type transporter activity"/>
    <property type="evidence" value="ECO:0007669"/>
    <property type="project" value="InterPro"/>
</dbReference>
<keyword evidence="1" id="KW-0472">Membrane</keyword>
<dbReference type="GeneID" id="93103015"/>
<feature type="transmembrane region" description="Helical" evidence="1">
    <location>
        <begin position="146"/>
        <end position="169"/>
    </location>
</feature>
<reference evidence="3 4" key="1">
    <citation type="submission" date="2020-08" db="EMBL/GenBank/DDBJ databases">
        <title>Genomic Encyclopedia of Type Strains, Phase IV (KMG-IV): sequencing the most valuable type-strain genomes for metagenomic binning, comparative biology and taxonomic classification.</title>
        <authorList>
            <person name="Goeker M."/>
        </authorList>
    </citation>
    <scope>NUCLEOTIDE SEQUENCE [LARGE SCALE GENOMIC DNA]</scope>
    <source>
        <strain evidence="3 4">DSM 105721</strain>
    </source>
</reference>
<sequence length="786" mass="88799">MRIIFKIAKTELRDLFYSPIAWLILIIFTFQTGMLFSGTISEIVQSQSMGGIGSNLTLGIFGGQRGLFVAVQSYLYLYIPLLTMGLMSRELGSGSIKLLYSSPITNAQIILGKYCAMLIYGLILVGVLLVYGIYSVCTIENMDIPVFLTGLLGVYLLLCAYVAIGLFMSSLTSYQIVAAVGTLAVLAVLTYVKGMWQAVPFVREVTYWFGMTGRSDNFMFGMICSEDVLYFIVVVVLFLLMTIIRMQGRRQKVSWLTSLGKYAGVWGIAVVLAFVSSRPVFKCYYDATHTKANTLTPNSQEIINKLKGGLTITTYVNILDKYNWVGYPKEYNNDIRRFEQYTRFKPEIKMKYILYYDTIKNDYLERAFPGMSYEEKAKKVIEMEKLNPKKILTPEQIRAKIDLRTTEGNRTVRLLERESGEKTFLRLYDDREIFPSESEISAALKRMVMTLPTIGFLSGHGERETDRPGDRNYCMFTHLPMLRQALVNQGFNYKDVTLDQEIPEDINILVIAEMREAMTEAEKVNFDKYVARGGNLVIIGEPGRQDAMGAVMEPFGVKLVDGFLIQPEKPKDPEEEKKDNKDLGPFAGFVAQKQPIDLIVSQPTKDAVELSYAFGFMRPYYVAAMPTAAGLEYTTDKGFDVVPLFMSDSICWNELENTEIVDQEVVYNPAAGEVQKSYPLALALSRKMGEREQKIVILGDADCLSDGELTRGRSPLWTANSVIIQASFFWLSDGEVPIDVRRPYAIDRKLFVGETGAEILDYALLGVFPGLLLFLSLFIWLRRRGR</sequence>
<dbReference type="AlphaFoldDB" id="A0A7W6MZT6"/>
<dbReference type="RefSeq" id="WP_124317751.1">
    <property type="nucleotide sequence ID" value="NZ_AP028155.1"/>
</dbReference>
<evidence type="ECO:0000313" key="3">
    <source>
        <dbReference type="EMBL" id="MBB4027306.1"/>
    </source>
</evidence>
<feature type="transmembrane region" description="Helical" evidence="1">
    <location>
        <begin position="176"/>
        <end position="198"/>
    </location>
</feature>
<feature type="transmembrane region" description="Helical" evidence="1">
    <location>
        <begin position="218"/>
        <end position="241"/>
    </location>
</feature>
<feature type="transmembrane region" description="Helical" evidence="1">
    <location>
        <begin position="67"/>
        <end position="88"/>
    </location>
</feature>
<keyword evidence="1" id="KW-1133">Transmembrane helix</keyword>
<feature type="transmembrane region" description="Helical" evidence="1">
    <location>
        <begin position="762"/>
        <end position="781"/>
    </location>
</feature>
<comment type="caution">
    <text evidence="3">The sequence shown here is derived from an EMBL/GenBank/DDBJ whole genome shotgun (WGS) entry which is preliminary data.</text>
</comment>
<feature type="transmembrane region" description="Helical" evidence="1">
    <location>
        <begin position="253"/>
        <end position="275"/>
    </location>
</feature>
<keyword evidence="1" id="KW-0812">Transmembrane</keyword>
<feature type="transmembrane region" description="Helical" evidence="1">
    <location>
        <begin position="109"/>
        <end position="134"/>
    </location>
</feature>